<feature type="coiled-coil region" evidence="1">
    <location>
        <begin position="64"/>
        <end position="91"/>
    </location>
</feature>
<dbReference type="EMBL" id="JBBWWQ010000006">
    <property type="protein sequence ID" value="KAK8944802.1"/>
    <property type="molecule type" value="Genomic_DNA"/>
</dbReference>
<organism evidence="2 3">
    <name type="scientific">Platanthera zijinensis</name>
    <dbReference type="NCBI Taxonomy" id="2320716"/>
    <lineage>
        <taxon>Eukaryota</taxon>
        <taxon>Viridiplantae</taxon>
        <taxon>Streptophyta</taxon>
        <taxon>Embryophyta</taxon>
        <taxon>Tracheophyta</taxon>
        <taxon>Spermatophyta</taxon>
        <taxon>Magnoliopsida</taxon>
        <taxon>Liliopsida</taxon>
        <taxon>Asparagales</taxon>
        <taxon>Orchidaceae</taxon>
        <taxon>Orchidoideae</taxon>
        <taxon>Orchideae</taxon>
        <taxon>Orchidinae</taxon>
        <taxon>Platanthera</taxon>
    </lineage>
</organism>
<evidence type="ECO:0000256" key="1">
    <source>
        <dbReference type="SAM" id="Coils"/>
    </source>
</evidence>
<evidence type="ECO:0000313" key="2">
    <source>
        <dbReference type="EMBL" id="KAK8944802.1"/>
    </source>
</evidence>
<proteinExistence type="predicted"/>
<name>A0AAP0BMX0_9ASPA</name>
<dbReference type="PANTHER" id="PTHR36734">
    <property type="entry name" value="YCF37-LIKE PROTEIN"/>
    <property type="match status" value="1"/>
</dbReference>
<sequence length="152" mass="15957">MATASSPILLHPIPIRRRRRPAPICSRSDHLSQAPLLHTRRLLLSSPAIFLALSSPAIAEDIPLFGLRKKLRNIEEKAEEIIKEGEKAVEEGILAAEKDVEAAAEEGIAAAEGISVVGDFAQACAVVGAEVVGLLVGVSVVNGILGPEGRSS</sequence>
<gene>
    <name evidence="2" type="ORF">KSP39_PZI008236</name>
</gene>
<keyword evidence="3" id="KW-1185">Reference proteome</keyword>
<keyword evidence="1" id="KW-0175">Coiled coil</keyword>
<dbReference type="AlphaFoldDB" id="A0AAP0BMX0"/>
<dbReference type="Proteomes" id="UP001418222">
    <property type="component" value="Unassembled WGS sequence"/>
</dbReference>
<comment type="caution">
    <text evidence="2">The sequence shown here is derived from an EMBL/GenBank/DDBJ whole genome shotgun (WGS) entry which is preliminary data.</text>
</comment>
<dbReference type="GO" id="GO:0009534">
    <property type="term" value="C:chloroplast thylakoid"/>
    <property type="evidence" value="ECO:0007669"/>
    <property type="project" value="TreeGrafter"/>
</dbReference>
<protein>
    <submittedName>
        <fullName evidence="2">Uncharacterized protein</fullName>
    </submittedName>
</protein>
<reference evidence="2 3" key="1">
    <citation type="journal article" date="2022" name="Nat. Plants">
        <title>Genomes of leafy and leafless Platanthera orchids illuminate the evolution of mycoheterotrophy.</title>
        <authorList>
            <person name="Li M.H."/>
            <person name="Liu K.W."/>
            <person name="Li Z."/>
            <person name="Lu H.C."/>
            <person name="Ye Q.L."/>
            <person name="Zhang D."/>
            <person name="Wang J.Y."/>
            <person name="Li Y.F."/>
            <person name="Zhong Z.M."/>
            <person name="Liu X."/>
            <person name="Yu X."/>
            <person name="Liu D.K."/>
            <person name="Tu X.D."/>
            <person name="Liu B."/>
            <person name="Hao Y."/>
            <person name="Liao X.Y."/>
            <person name="Jiang Y.T."/>
            <person name="Sun W.H."/>
            <person name="Chen J."/>
            <person name="Chen Y.Q."/>
            <person name="Ai Y."/>
            <person name="Zhai J.W."/>
            <person name="Wu S.S."/>
            <person name="Zhou Z."/>
            <person name="Hsiao Y.Y."/>
            <person name="Wu W.L."/>
            <person name="Chen Y.Y."/>
            <person name="Lin Y.F."/>
            <person name="Hsu J.L."/>
            <person name="Li C.Y."/>
            <person name="Wang Z.W."/>
            <person name="Zhao X."/>
            <person name="Zhong W.Y."/>
            <person name="Ma X.K."/>
            <person name="Ma L."/>
            <person name="Huang J."/>
            <person name="Chen G.Z."/>
            <person name="Huang M.Z."/>
            <person name="Huang L."/>
            <person name="Peng D.H."/>
            <person name="Luo Y.B."/>
            <person name="Zou S.Q."/>
            <person name="Chen S.P."/>
            <person name="Lan S."/>
            <person name="Tsai W.C."/>
            <person name="Van de Peer Y."/>
            <person name="Liu Z.J."/>
        </authorList>
    </citation>
    <scope>NUCLEOTIDE SEQUENCE [LARGE SCALE GENOMIC DNA]</scope>
    <source>
        <strain evidence="2">Lor287</strain>
    </source>
</reference>
<accession>A0AAP0BMX0</accession>
<dbReference type="PANTHER" id="PTHR36734:SF1">
    <property type="entry name" value="OS02G0815300 PROTEIN"/>
    <property type="match status" value="1"/>
</dbReference>
<evidence type="ECO:0000313" key="3">
    <source>
        <dbReference type="Proteomes" id="UP001418222"/>
    </source>
</evidence>